<evidence type="ECO:0000313" key="3">
    <source>
        <dbReference type="EMBL" id="VAW73419.1"/>
    </source>
</evidence>
<accession>A0A3B0YGX3</accession>
<dbReference type="GO" id="GO:0003677">
    <property type="term" value="F:DNA binding"/>
    <property type="evidence" value="ECO:0007669"/>
    <property type="project" value="UniProtKB-KW"/>
</dbReference>
<dbReference type="PANTHER" id="PTHR46558">
    <property type="entry name" value="TRACRIPTIONAL REGULATORY PROTEIN-RELATED-RELATED"/>
    <property type="match status" value="1"/>
</dbReference>
<dbReference type="InterPro" id="IPR010982">
    <property type="entry name" value="Lambda_DNA-bd_dom_sf"/>
</dbReference>
<dbReference type="Gene3D" id="1.10.260.40">
    <property type="entry name" value="lambda repressor-like DNA-binding domains"/>
    <property type="match status" value="1"/>
</dbReference>
<protein>
    <recommendedName>
        <fullName evidence="2">HTH cro/C1-type domain-containing protein</fullName>
    </recommendedName>
</protein>
<dbReference type="PANTHER" id="PTHR46558:SF4">
    <property type="entry name" value="DNA-BIDING PHAGE PROTEIN"/>
    <property type="match status" value="1"/>
</dbReference>
<proteinExistence type="predicted"/>
<dbReference type="InterPro" id="IPR001387">
    <property type="entry name" value="Cro/C1-type_HTH"/>
</dbReference>
<gene>
    <name evidence="3" type="ORF">MNBD_GAMMA10-97</name>
</gene>
<dbReference type="AlphaFoldDB" id="A0A3B0YGX3"/>
<feature type="domain" description="HTH cro/C1-type" evidence="2">
    <location>
        <begin position="12"/>
        <end position="67"/>
    </location>
</feature>
<dbReference type="SUPFAM" id="SSF47413">
    <property type="entry name" value="lambda repressor-like DNA-binding domains"/>
    <property type="match status" value="1"/>
</dbReference>
<sequence>MAELKEKFGLRILVLRKKAKLSQEQLGDRLGISRGSVSRLERGEIGLKFDNIEAIAKIFGVEEWELFKFS</sequence>
<dbReference type="SMART" id="SM00530">
    <property type="entry name" value="HTH_XRE"/>
    <property type="match status" value="1"/>
</dbReference>
<organism evidence="3">
    <name type="scientific">hydrothermal vent metagenome</name>
    <dbReference type="NCBI Taxonomy" id="652676"/>
    <lineage>
        <taxon>unclassified sequences</taxon>
        <taxon>metagenomes</taxon>
        <taxon>ecological metagenomes</taxon>
    </lineage>
</organism>
<dbReference type="PROSITE" id="PS50943">
    <property type="entry name" value="HTH_CROC1"/>
    <property type="match status" value="1"/>
</dbReference>
<evidence type="ECO:0000259" key="2">
    <source>
        <dbReference type="PROSITE" id="PS50943"/>
    </source>
</evidence>
<dbReference type="EMBL" id="UOFJ01000711">
    <property type="protein sequence ID" value="VAW73419.1"/>
    <property type="molecule type" value="Genomic_DNA"/>
</dbReference>
<evidence type="ECO:0000256" key="1">
    <source>
        <dbReference type="ARBA" id="ARBA00023125"/>
    </source>
</evidence>
<keyword evidence="1" id="KW-0238">DNA-binding</keyword>
<dbReference type="CDD" id="cd00093">
    <property type="entry name" value="HTH_XRE"/>
    <property type="match status" value="1"/>
</dbReference>
<name>A0A3B0YGX3_9ZZZZ</name>
<dbReference type="Pfam" id="PF01381">
    <property type="entry name" value="HTH_3"/>
    <property type="match status" value="1"/>
</dbReference>
<reference evidence="3" key="1">
    <citation type="submission" date="2018-06" db="EMBL/GenBank/DDBJ databases">
        <authorList>
            <person name="Zhirakovskaya E."/>
        </authorList>
    </citation>
    <scope>NUCLEOTIDE SEQUENCE</scope>
</reference>